<feature type="compositionally biased region" description="Acidic residues" evidence="1">
    <location>
        <begin position="601"/>
        <end position="614"/>
    </location>
</feature>
<feature type="compositionally biased region" description="Acidic residues" evidence="1">
    <location>
        <begin position="528"/>
        <end position="587"/>
    </location>
</feature>
<dbReference type="Proteomes" id="UP001642540">
    <property type="component" value="Unassembled WGS sequence"/>
</dbReference>
<feature type="compositionally biased region" description="Acidic residues" evidence="1">
    <location>
        <begin position="488"/>
        <end position="520"/>
    </location>
</feature>
<reference evidence="2 3" key="1">
    <citation type="submission" date="2024-08" db="EMBL/GenBank/DDBJ databases">
        <authorList>
            <person name="Cucini C."/>
            <person name="Frati F."/>
        </authorList>
    </citation>
    <scope>NUCLEOTIDE SEQUENCE [LARGE SCALE GENOMIC DNA]</scope>
</reference>
<proteinExistence type="predicted"/>
<protein>
    <recommendedName>
        <fullName evidence="4">F-box domain-containing protein</fullName>
    </recommendedName>
</protein>
<name>A0ABP1RWD6_9HEXA</name>
<keyword evidence="3" id="KW-1185">Reference proteome</keyword>
<sequence length="793" mass="92106">MTTLFALNLELQAKICNYFEEEALLEGRIICKALKSLIESKVGLDCTLEGYIQPNGCTICQGNEADNLYPKLNFFMENSASIRRLTINRWYPEKDQHSIEIIYKLIREPDKLEWVTLRRLEMDFLYETINCTKQNLVHLTHISVTEITTGYEMKRRITEQKYKNPICMENLQTFNLRLEFTTDEHDFLESFYLLLLVKAPNLKELGIIAEYRRRHDNLQLDMTCNLLGVVAHFISGCENLKNLWIWKSPTARYVYRCSKCDKNNQALQDYTETRDRVEEDDLQSSTKVGTDSLEEVIKFANNPQLNEMMSIKDVAKKVEFVKEMLTQVPVTSLKTLNVRMGTPRESIMYTGLVTKQKELKDLKVQLDYINVGSDENPPWKQIITNIVEPVKETIESLGITARFKKTIDLAAVFKGYKKLKSLHLWQYGGGRSVSRGDRQHHYSHFQYHVRWLAPKKFNSFADQDLGLQEFPFIDAHECFMIERIENIEEEEEEDEVGDEEEEEDVELEDVGVANDEEDQEIAPVAENLEADPNEEEDQEMEPVAENLEADPNEEDDMEMEEDEEEELEDEQEDDDEANAVEDDDDHEVEVGLPEEVRPQDAEEEEEDEEEDDQDDFRYREVAGIRPIYSSDEEDSDNDIDADFCLSANSPEPDVVINLREVSNSVMEIQMFPNLQNLQIADAFPVLENLSLTYMNILPSEFSKPSLEQFENLKCIDIDMGRDVIVFHDCFGIELVDLLEFTKLRKLNKLRILPIKSPGRGQEEGDHQYFRRILDDTGKQLVRDGVLEMPAGYY</sequence>
<gene>
    <name evidence="2" type="ORF">ODALV1_LOCUS26973</name>
</gene>
<comment type="caution">
    <text evidence="2">The sequence shown here is derived from an EMBL/GenBank/DDBJ whole genome shotgun (WGS) entry which is preliminary data.</text>
</comment>
<organism evidence="2 3">
    <name type="scientific">Orchesella dallaii</name>
    <dbReference type="NCBI Taxonomy" id="48710"/>
    <lineage>
        <taxon>Eukaryota</taxon>
        <taxon>Metazoa</taxon>
        <taxon>Ecdysozoa</taxon>
        <taxon>Arthropoda</taxon>
        <taxon>Hexapoda</taxon>
        <taxon>Collembola</taxon>
        <taxon>Entomobryomorpha</taxon>
        <taxon>Entomobryoidea</taxon>
        <taxon>Orchesellidae</taxon>
        <taxon>Orchesellinae</taxon>
        <taxon>Orchesella</taxon>
    </lineage>
</organism>
<feature type="region of interest" description="Disordered" evidence="1">
    <location>
        <begin position="488"/>
        <end position="617"/>
    </location>
</feature>
<evidence type="ECO:0000256" key="1">
    <source>
        <dbReference type="SAM" id="MobiDB-lite"/>
    </source>
</evidence>
<evidence type="ECO:0000313" key="3">
    <source>
        <dbReference type="Proteomes" id="UP001642540"/>
    </source>
</evidence>
<dbReference type="EMBL" id="CAXLJM020000118">
    <property type="protein sequence ID" value="CAL8137560.1"/>
    <property type="molecule type" value="Genomic_DNA"/>
</dbReference>
<evidence type="ECO:0000313" key="2">
    <source>
        <dbReference type="EMBL" id="CAL8137560.1"/>
    </source>
</evidence>
<evidence type="ECO:0008006" key="4">
    <source>
        <dbReference type="Google" id="ProtNLM"/>
    </source>
</evidence>
<accession>A0ABP1RWD6</accession>